<gene>
    <name evidence="3" type="ORF">SAMN05192540_3086</name>
</gene>
<protein>
    <submittedName>
        <fullName evidence="3">Uncharacterized conserved protein YbjT, contains NAD(P)-binding and DUF2867 domains</fullName>
    </submittedName>
</protein>
<dbReference type="Gene3D" id="3.40.50.720">
    <property type="entry name" value="NAD(P)-binding Rossmann-like Domain"/>
    <property type="match status" value="1"/>
</dbReference>
<dbReference type="Pfam" id="PF13460">
    <property type="entry name" value="NAD_binding_10"/>
    <property type="match status" value="1"/>
</dbReference>
<feature type="transmembrane region" description="Helical" evidence="1">
    <location>
        <begin position="6"/>
        <end position="25"/>
    </location>
</feature>
<evidence type="ECO:0000256" key="1">
    <source>
        <dbReference type="SAM" id="Phobius"/>
    </source>
</evidence>
<dbReference type="AlphaFoldDB" id="A0A1H4S8I8"/>
<dbReference type="InterPro" id="IPR016040">
    <property type="entry name" value="NAD(P)-bd_dom"/>
</dbReference>
<reference evidence="3 4" key="1">
    <citation type="submission" date="2016-10" db="EMBL/GenBank/DDBJ databases">
        <authorList>
            <person name="de Groot N.N."/>
        </authorList>
    </citation>
    <scope>NUCLEOTIDE SEQUENCE [LARGE SCALE GENOMIC DNA]</scope>
    <source>
        <strain evidence="3 4">MAR_2009_71</strain>
    </source>
</reference>
<sequence length="248" mass="27345">MLYYLTGILILTVGIASIFLVNELIQIGHFNHLARKQIEMENVLVAGANGTTGKKIVTLLKNSQYFEPIAMVRKKEQQEQFEKENIKTVLGDLEKDVSHTVKDMDKVIFAAGSGGKKVVEVDQEGAKNLIDASKNANIKKFVMLSSMGADNPEQAEDLKDYLKAKHNADEYLKSANIMHTIVRPGSLTNDAGTGKIELQDKLNKKGSITRDDVAQTLVRSLHDDAAINRTFEIIEGDTLISKAMDANS</sequence>
<dbReference type="EMBL" id="FNTB01000001">
    <property type="protein sequence ID" value="SEC40338.1"/>
    <property type="molecule type" value="Genomic_DNA"/>
</dbReference>
<evidence type="ECO:0000259" key="2">
    <source>
        <dbReference type="Pfam" id="PF13460"/>
    </source>
</evidence>
<evidence type="ECO:0000313" key="3">
    <source>
        <dbReference type="EMBL" id="SEC40338.1"/>
    </source>
</evidence>
<feature type="domain" description="NAD(P)-binding" evidence="2">
    <location>
        <begin position="47"/>
        <end position="223"/>
    </location>
</feature>
<dbReference type="Proteomes" id="UP000183038">
    <property type="component" value="Unassembled WGS sequence"/>
</dbReference>
<keyword evidence="1" id="KW-0812">Transmembrane</keyword>
<name>A0A1H4S8I8_9FLAO</name>
<organism evidence="3 4">
    <name type="scientific">Maribacter dokdonensis</name>
    <dbReference type="NCBI Taxonomy" id="320912"/>
    <lineage>
        <taxon>Bacteria</taxon>
        <taxon>Pseudomonadati</taxon>
        <taxon>Bacteroidota</taxon>
        <taxon>Flavobacteriia</taxon>
        <taxon>Flavobacteriales</taxon>
        <taxon>Flavobacteriaceae</taxon>
        <taxon>Maribacter</taxon>
    </lineage>
</organism>
<keyword evidence="1" id="KW-0472">Membrane</keyword>
<dbReference type="PANTHER" id="PTHR15020">
    <property type="entry name" value="FLAVIN REDUCTASE-RELATED"/>
    <property type="match status" value="1"/>
</dbReference>
<accession>A0A1H4S8I8</accession>
<keyword evidence="1" id="KW-1133">Transmembrane helix</keyword>
<dbReference type="InterPro" id="IPR036291">
    <property type="entry name" value="NAD(P)-bd_dom_sf"/>
</dbReference>
<proteinExistence type="predicted"/>
<dbReference type="PANTHER" id="PTHR15020:SF50">
    <property type="entry name" value="UPF0659 PROTEIN YMR090W"/>
    <property type="match status" value="1"/>
</dbReference>
<dbReference type="SUPFAM" id="SSF51735">
    <property type="entry name" value="NAD(P)-binding Rossmann-fold domains"/>
    <property type="match status" value="1"/>
</dbReference>
<dbReference type="CDD" id="cd05243">
    <property type="entry name" value="SDR_a5"/>
    <property type="match status" value="1"/>
</dbReference>
<evidence type="ECO:0000313" key="4">
    <source>
        <dbReference type="Proteomes" id="UP000183038"/>
    </source>
</evidence>